<protein>
    <submittedName>
        <fullName evidence="1">Uncharacterized protein</fullName>
    </submittedName>
</protein>
<gene>
    <name evidence="1" type="ORF">NM208_g9545</name>
</gene>
<sequence>MPTRIVVVGAGISGLTSTFLLSKDRENIITVIAKDMPGDYAAQYASPWAGANVLPMSSERDSLFERRTFPELQRLAREVPEAGIHFQDVSIYRRQSEIEKIKQGTFRSDGLYLPNPWYQSMVDNFCELMSDELPNDAVSDCTFTSVQINPMIYLPWLMGQCKANGVVIKRGVVDHIGQVAKLSHTGSKADIVITSTGLLVCKLRGVMDENVMLARGQVVVVRNEINRMMSISGTNDGNSELCYMMTRADGGGTIIGGSYEVGNWNPESDPNQAVRIMSLIVELVPELSKGGGICGLDIARHAVGFRPFRKGGVRIEKENIDGVWAVHHYGHGGWEYQASYGTAEQVVKLVQEIQSRPKL</sequence>
<reference evidence="1" key="1">
    <citation type="submission" date="2022-08" db="EMBL/GenBank/DDBJ databases">
        <title>Genome Sequence of Fusarium decemcellulare.</title>
        <authorList>
            <person name="Buettner E."/>
        </authorList>
    </citation>
    <scope>NUCLEOTIDE SEQUENCE</scope>
    <source>
        <strain evidence="1">Babe19</strain>
    </source>
</reference>
<evidence type="ECO:0000313" key="2">
    <source>
        <dbReference type="Proteomes" id="UP001148629"/>
    </source>
</evidence>
<proteinExistence type="predicted"/>
<dbReference type="Proteomes" id="UP001148629">
    <property type="component" value="Unassembled WGS sequence"/>
</dbReference>
<comment type="caution">
    <text evidence="1">The sequence shown here is derived from an EMBL/GenBank/DDBJ whole genome shotgun (WGS) entry which is preliminary data.</text>
</comment>
<organism evidence="1 2">
    <name type="scientific">Fusarium decemcellulare</name>
    <dbReference type="NCBI Taxonomy" id="57161"/>
    <lineage>
        <taxon>Eukaryota</taxon>
        <taxon>Fungi</taxon>
        <taxon>Dikarya</taxon>
        <taxon>Ascomycota</taxon>
        <taxon>Pezizomycotina</taxon>
        <taxon>Sordariomycetes</taxon>
        <taxon>Hypocreomycetidae</taxon>
        <taxon>Hypocreales</taxon>
        <taxon>Nectriaceae</taxon>
        <taxon>Fusarium</taxon>
        <taxon>Fusarium decemcellulare species complex</taxon>
    </lineage>
</organism>
<evidence type="ECO:0000313" key="1">
    <source>
        <dbReference type="EMBL" id="KAJ3529926.1"/>
    </source>
</evidence>
<dbReference type="EMBL" id="JANRMS010001231">
    <property type="protein sequence ID" value="KAJ3529926.1"/>
    <property type="molecule type" value="Genomic_DNA"/>
</dbReference>
<keyword evidence="2" id="KW-1185">Reference proteome</keyword>
<accession>A0ACC1S150</accession>
<name>A0ACC1S150_9HYPO</name>